<dbReference type="OrthoDB" id="119700at2"/>
<dbReference type="AlphaFoldDB" id="Q07SB0"/>
<dbReference type="InterPro" id="IPR038194">
    <property type="entry name" value="DUF3861_sf"/>
</dbReference>
<organism evidence="1">
    <name type="scientific">Rhodopseudomonas palustris (strain BisA53)</name>
    <dbReference type="NCBI Taxonomy" id="316055"/>
    <lineage>
        <taxon>Bacteria</taxon>
        <taxon>Pseudomonadati</taxon>
        <taxon>Pseudomonadota</taxon>
        <taxon>Alphaproteobacteria</taxon>
        <taxon>Hyphomicrobiales</taxon>
        <taxon>Nitrobacteraceae</taxon>
        <taxon>Rhodopseudomonas</taxon>
    </lineage>
</organism>
<sequence length="94" mass="10307">MRHHYAVTVADRTPRADGANPAPDLGFSFESHDDLNQIVERVRGKALFGADDETKAFCVGLKLLGGVLLQHRDEALFKEFAGAFGGFMKTLKSQ</sequence>
<dbReference type="HOGENOM" id="CLU_162534_0_0_5"/>
<proteinExistence type="predicted"/>
<name>Q07SB0_RHOP5</name>
<dbReference type="EMBL" id="CP000463">
    <property type="protein sequence ID" value="ABJ05174.1"/>
    <property type="molecule type" value="Genomic_DNA"/>
</dbReference>
<evidence type="ECO:0000313" key="1">
    <source>
        <dbReference type="EMBL" id="ABJ05174.1"/>
    </source>
</evidence>
<dbReference type="eggNOG" id="ENOG5032YDA">
    <property type="taxonomic scope" value="Bacteria"/>
</dbReference>
<gene>
    <name evidence="1" type="ordered locus">RPE_1222</name>
</gene>
<dbReference type="STRING" id="316055.RPE_1222"/>
<dbReference type="KEGG" id="rpe:RPE_1222"/>
<dbReference type="Pfam" id="PF12977">
    <property type="entry name" value="DUF3861"/>
    <property type="match status" value="1"/>
</dbReference>
<accession>Q07SB0</accession>
<protein>
    <recommendedName>
        <fullName evidence="2">DUF3861 family protein</fullName>
    </recommendedName>
</protein>
<evidence type="ECO:0008006" key="2">
    <source>
        <dbReference type="Google" id="ProtNLM"/>
    </source>
</evidence>
<reference evidence="1" key="1">
    <citation type="submission" date="2006-09" db="EMBL/GenBank/DDBJ databases">
        <title>Complete sequence of Rhodopseudomonas palustris BisA53.</title>
        <authorList>
            <consortium name="US DOE Joint Genome Institute"/>
            <person name="Copeland A."/>
            <person name="Lucas S."/>
            <person name="Lapidus A."/>
            <person name="Barry K."/>
            <person name="Detter J.C."/>
            <person name="Glavina del Rio T."/>
            <person name="Hammon N."/>
            <person name="Israni S."/>
            <person name="Dalin E."/>
            <person name="Tice H."/>
            <person name="Pitluck S."/>
            <person name="Chain P."/>
            <person name="Malfatti S."/>
            <person name="Shin M."/>
            <person name="Vergez L."/>
            <person name="Schmutz J."/>
            <person name="Larimer F."/>
            <person name="Land M."/>
            <person name="Hauser L."/>
            <person name="Pelletier D.A."/>
            <person name="Kyrpides N."/>
            <person name="Kim E."/>
            <person name="Harwood C.S."/>
            <person name="Oda Y."/>
            <person name="Richardson P."/>
        </authorList>
    </citation>
    <scope>NUCLEOTIDE SEQUENCE [LARGE SCALE GENOMIC DNA]</scope>
    <source>
        <strain evidence="1">BisA53</strain>
    </source>
</reference>
<dbReference type="Gene3D" id="3.10.20.850">
    <property type="entry name" value="Protein of unknown function DUF3861"/>
    <property type="match status" value="1"/>
</dbReference>
<dbReference type="InterPro" id="IPR024476">
    <property type="entry name" value="DUF3861"/>
</dbReference>